<feature type="domain" description="Homeobox" evidence="8">
    <location>
        <begin position="217"/>
        <end position="268"/>
    </location>
</feature>
<feature type="region of interest" description="Disordered" evidence="7">
    <location>
        <begin position="47"/>
        <end position="71"/>
    </location>
</feature>
<dbReference type="InterPro" id="IPR017970">
    <property type="entry name" value="Homeobox_CS"/>
</dbReference>
<dbReference type="PROSITE" id="PS50071">
    <property type="entry name" value="HOMEOBOX_2"/>
    <property type="match status" value="1"/>
</dbReference>
<feature type="compositionally biased region" description="Polar residues" evidence="7">
    <location>
        <begin position="298"/>
        <end position="307"/>
    </location>
</feature>
<feature type="region of interest" description="Disordered" evidence="7">
    <location>
        <begin position="1"/>
        <end position="25"/>
    </location>
</feature>
<evidence type="ECO:0000256" key="4">
    <source>
        <dbReference type="ARBA" id="ARBA00023242"/>
    </source>
</evidence>
<keyword evidence="3 5" id="KW-0371">Homeobox</keyword>
<dbReference type="Pfam" id="PF00046">
    <property type="entry name" value="Homeodomain"/>
    <property type="match status" value="1"/>
</dbReference>
<dbReference type="Proteomes" id="UP000694924">
    <property type="component" value="Unplaced"/>
</dbReference>
<dbReference type="Gene3D" id="1.10.10.60">
    <property type="entry name" value="Homeodomain-like"/>
    <property type="match status" value="1"/>
</dbReference>
<reference evidence="10" key="1">
    <citation type="submission" date="2025-08" db="UniProtKB">
        <authorList>
            <consortium name="RefSeq"/>
        </authorList>
    </citation>
    <scope>IDENTIFICATION</scope>
    <source>
        <tissue evidence="10">Whole body</tissue>
    </source>
</reference>
<evidence type="ECO:0000256" key="3">
    <source>
        <dbReference type="ARBA" id="ARBA00023155"/>
    </source>
</evidence>
<evidence type="ECO:0000256" key="5">
    <source>
        <dbReference type="PROSITE-ProRule" id="PRU00108"/>
    </source>
</evidence>
<evidence type="ECO:0000256" key="2">
    <source>
        <dbReference type="ARBA" id="ARBA00023125"/>
    </source>
</evidence>
<proteinExistence type="predicted"/>
<sequence>MSDSSDQLSPPTSSDCNSQMGSGVHRNTVTGQYINSSLSALSLGHHPQAQNLTPTSSDGSPQYPQELSTCNSTTNVSTIGNIGGLSVGTTTITNFTPEQISCMCEALSQSQDIDKLARFLWSLPQGELMRGNESVLMARAVVAFHRGSYHELYMILESHPFSPRRHPELQQMWYKSHYCEAEKIRGRPLGAVDKYRLRRKYPLPKTIWDGEETVYCFKERARTALKECYTRNRYPTPDDKKNLAKKTGLTLTQVSNWFKNRRQRDRTPQQTRSDMLPLNCQSTSSNTISNSVSNGGSMQSLQSIDSDSPNLAMSPLSTMGMSPAAMNSCSPMGMSPMAPHHHGYATPVTPSSVHTAHPHNGGLSPMNDVKALCYGRSVYESGKDMEQSSIYYPSHSSMHHQYYQQTHHQMMSSTHHHHHHHHHQQSMPTGYEIMLPPPQHSI</sequence>
<gene>
    <name evidence="10" type="primary">LOC107067384</name>
</gene>
<dbReference type="InterPro" id="IPR009057">
    <property type="entry name" value="Homeodomain-like_sf"/>
</dbReference>
<dbReference type="InterPro" id="IPR031701">
    <property type="entry name" value="SIX1_SD"/>
</dbReference>
<dbReference type="Pfam" id="PF16878">
    <property type="entry name" value="SIX1_SD"/>
    <property type="match status" value="1"/>
</dbReference>
<evidence type="ECO:0000313" key="9">
    <source>
        <dbReference type="Proteomes" id="UP000694924"/>
    </source>
</evidence>
<dbReference type="InterPro" id="IPR001356">
    <property type="entry name" value="HD"/>
</dbReference>
<feature type="compositionally biased region" description="Polar residues" evidence="7">
    <location>
        <begin position="48"/>
        <end position="71"/>
    </location>
</feature>
<organism evidence="9 10">
    <name type="scientific">Polistes dominula</name>
    <name type="common">European paper wasp</name>
    <name type="synonym">Vespa dominula</name>
    <dbReference type="NCBI Taxonomy" id="743375"/>
    <lineage>
        <taxon>Eukaryota</taxon>
        <taxon>Metazoa</taxon>
        <taxon>Ecdysozoa</taxon>
        <taxon>Arthropoda</taxon>
        <taxon>Hexapoda</taxon>
        <taxon>Insecta</taxon>
        <taxon>Pterygota</taxon>
        <taxon>Neoptera</taxon>
        <taxon>Endopterygota</taxon>
        <taxon>Hymenoptera</taxon>
        <taxon>Apocrita</taxon>
        <taxon>Aculeata</taxon>
        <taxon>Vespoidea</taxon>
        <taxon>Vespidae</taxon>
        <taxon>Polistinae</taxon>
        <taxon>Polistini</taxon>
        <taxon>Polistes</taxon>
    </lineage>
</organism>
<dbReference type="CDD" id="cd00086">
    <property type="entry name" value="homeodomain"/>
    <property type="match status" value="1"/>
</dbReference>
<keyword evidence="2 5" id="KW-0238">DNA-binding</keyword>
<comment type="subcellular location">
    <subcellularLocation>
        <location evidence="1 5 6">Nucleus</location>
    </subcellularLocation>
</comment>
<evidence type="ECO:0000313" key="10">
    <source>
        <dbReference type="RefSeq" id="XP_015178319.1"/>
    </source>
</evidence>
<dbReference type="SMART" id="SM00389">
    <property type="entry name" value="HOX"/>
    <property type="match status" value="1"/>
</dbReference>
<evidence type="ECO:0000259" key="8">
    <source>
        <dbReference type="PROSITE" id="PS50071"/>
    </source>
</evidence>
<dbReference type="PANTHER" id="PTHR10390:SF44">
    <property type="entry name" value="SIX HOMEOBOX 4"/>
    <property type="match status" value="1"/>
</dbReference>
<dbReference type="GeneID" id="107067384"/>
<feature type="region of interest" description="Disordered" evidence="7">
    <location>
        <begin position="259"/>
        <end position="307"/>
    </location>
</feature>
<protein>
    <submittedName>
        <fullName evidence="10">Homeobox protein six1-like</fullName>
    </submittedName>
</protein>
<feature type="DNA-binding region" description="Homeobox" evidence="5">
    <location>
        <begin position="219"/>
        <end position="269"/>
    </location>
</feature>
<evidence type="ECO:0000256" key="7">
    <source>
        <dbReference type="SAM" id="MobiDB-lite"/>
    </source>
</evidence>
<dbReference type="PANTHER" id="PTHR10390">
    <property type="entry name" value="HOMEOBOX PROTEIN SIX"/>
    <property type="match status" value="1"/>
</dbReference>
<dbReference type="PROSITE" id="PS00027">
    <property type="entry name" value="HOMEOBOX_1"/>
    <property type="match status" value="1"/>
</dbReference>
<dbReference type="SUPFAM" id="SSF46689">
    <property type="entry name" value="Homeodomain-like"/>
    <property type="match status" value="1"/>
</dbReference>
<keyword evidence="4 5" id="KW-0539">Nucleus</keyword>
<keyword evidence="9" id="KW-1185">Reference proteome</keyword>
<name>A0ABM1IDN2_POLDO</name>
<dbReference type="RefSeq" id="XP_015178319.1">
    <property type="nucleotide sequence ID" value="XM_015322833.1"/>
</dbReference>
<evidence type="ECO:0000256" key="1">
    <source>
        <dbReference type="ARBA" id="ARBA00004123"/>
    </source>
</evidence>
<feature type="compositionally biased region" description="Basic residues" evidence="7">
    <location>
        <begin position="414"/>
        <end position="424"/>
    </location>
</feature>
<feature type="region of interest" description="Disordered" evidence="7">
    <location>
        <begin position="411"/>
        <end position="442"/>
    </location>
</feature>
<accession>A0ABM1IDN2</accession>
<evidence type="ECO:0000256" key="6">
    <source>
        <dbReference type="RuleBase" id="RU000682"/>
    </source>
</evidence>
<feature type="compositionally biased region" description="Low complexity" evidence="7">
    <location>
        <begin position="282"/>
        <end position="297"/>
    </location>
</feature>